<dbReference type="SMART" id="SM00244">
    <property type="entry name" value="PHB"/>
    <property type="match status" value="1"/>
</dbReference>
<feature type="region of interest" description="Disordered" evidence="3">
    <location>
        <begin position="279"/>
        <end position="301"/>
    </location>
</feature>
<reference evidence="6" key="2">
    <citation type="journal article" date="2015" name="Gigascience">
        <title>Reconstructing a comprehensive transcriptome assembly of a white-pupal translocated strain of the pest fruit fly Bactrocera cucurbitae.</title>
        <authorList>
            <person name="Sim S.B."/>
            <person name="Calla B."/>
            <person name="Hall B."/>
            <person name="DeRego T."/>
            <person name="Geib S.M."/>
        </authorList>
    </citation>
    <scope>NUCLEOTIDE SEQUENCE</scope>
</reference>
<dbReference type="Gene3D" id="3.30.479.30">
    <property type="entry name" value="Band 7 domain"/>
    <property type="match status" value="1"/>
</dbReference>
<evidence type="ECO:0000313" key="6">
    <source>
        <dbReference type="EMBL" id="JAD04958.1"/>
    </source>
</evidence>
<gene>
    <name evidence="6" type="primary">AAEL010189_0</name>
    <name evidence="6" type="ORF">g.15409</name>
</gene>
<reference evidence="6" key="1">
    <citation type="submission" date="2014-11" db="EMBL/GenBank/DDBJ databases">
        <authorList>
            <person name="Geib S."/>
        </authorList>
    </citation>
    <scope>NUCLEOTIDE SEQUENCE</scope>
</reference>
<dbReference type="InterPro" id="IPR036013">
    <property type="entry name" value="Band_7/SPFH_dom_sf"/>
</dbReference>
<protein>
    <submittedName>
        <fullName evidence="6">Band 7 protein AAEL010189</fullName>
    </submittedName>
</protein>
<evidence type="ECO:0000259" key="5">
    <source>
        <dbReference type="SMART" id="SM00244"/>
    </source>
</evidence>
<keyword evidence="2" id="KW-0175">Coiled coil</keyword>
<keyword evidence="4" id="KW-0812">Transmembrane</keyword>
<feature type="coiled-coil region" evidence="2">
    <location>
        <begin position="199"/>
        <end position="226"/>
    </location>
</feature>
<sequence length="324" mass="36350">MTRQRREVKYFATSENNPPSSIEQIVVFISHILIILTFPISIFLSLIVLSEYQRAVIFRCGRLRRGGPRGPGLVFRIPCVDFCVKVDLRTTSYDVPAQEILTKDHVTISLDAAVYYRIFDPLLAVIQVENVHLATRMLAQATLRNIAGQRHVMELMSEKDSVSMALAALLKSASAPWGVYVERVEIKDVRLPLQLQRAMAAEAEAIREAKAKVVSAEGELNASKSLKAASDVIASNPVALQLRYLQTLSLISGDQNKNIIFPFPVNLIRQLMLSKFNEPSASSSSKKRLSSNPKDEIEINRDVDEALEEAYRVLDSRRRISQEQ</sequence>
<dbReference type="InterPro" id="IPR001972">
    <property type="entry name" value="Stomatin_HflK_fam"/>
</dbReference>
<dbReference type="EMBL" id="GBXI01009334">
    <property type="protein sequence ID" value="JAD04958.1"/>
    <property type="molecule type" value="Transcribed_RNA"/>
</dbReference>
<dbReference type="PANTHER" id="PTHR10264:SF19">
    <property type="entry name" value="AT06885P-RELATED"/>
    <property type="match status" value="1"/>
</dbReference>
<dbReference type="InterPro" id="IPR043202">
    <property type="entry name" value="Band-7_stomatin-like"/>
</dbReference>
<comment type="similarity">
    <text evidence="1">Belongs to the band 7/mec-2 family.</text>
</comment>
<dbReference type="SUPFAM" id="SSF117892">
    <property type="entry name" value="Band 7/SPFH domain"/>
    <property type="match status" value="1"/>
</dbReference>
<feature type="transmembrane region" description="Helical" evidence="4">
    <location>
        <begin position="25"/>
        <end position="49"/>
    </location>
</feature>
<keyword evidence="4" id="KW-0472">Membrane</keyword>
<keyword evidence="4" id="KW-1133">Transmembrane helix</keyword>
<evidence type="ECO:0000256" key="1">
    <source>
        <dbReference type="ARBA" id="ARBA00008164"/>
    </source>
</evidence>
<dbReference type="OrthoDB" id="2105077at2759"/>
<evidence type="ECO:0000256" key="2">
    <source>
        <dbReference type="SAM" id="Coils"/>
    </source>
</evidence>
<dbReference type="Gene3D" id="6.10.250.2090">
    <property type="match status" value="1"/>
</dbReference>
<organism evidence="6">
    <name type="scientific">Zeugodacus cucurbitae</name>
    <name type="common">Melon fruit fly</name>
    <name type="synonym">Bactrocera cucurbitae</name>
    <dbReference type="NCBI Taxonomy" id="28588"/>
    <lineage>
        <taxon>Eukaryota</taxon>
        <taxon>Metazoa</taxon>
        <taxon>Ecdysozoa</taxon>
        <taxon>Arthropoda</taxon>
        <taxon>Hexapoda</taxon>
        <taxon>Insecta</taxon>
        <taxon>Pterygota</taxon>
        <taxon>Neoptera</taxon>
        <taxon>Endopterygota</taxon>
        <taxon>Diptera</taxon>
        <taxon>Brachycera</taxon>
        <taxon>Muscomorpha</taxon>
        <taxon>Tephritoidea</taxon>
        <taxon>Tephritidae</taxon>
        <taxon>Zeugodacus</taxon>
        <taxon>Zeugodacus</taxon>
    </lineage>
</organism>
<dbReference type="GO" id="GO:0009898">
    <property type="term" value="C:cytoplasmic side of plasma membrane"/>
    <property type="evidence" value="ECO:0007669"/>
    <property type="project" value="UniProtKB-ARBA"/>
</dbReference>
<dbReference type="PANTHER" id="PTHR10264">
    <property type="entry name" value="BAND 7 PROTEIN-RELATED"/>
    <property type="match status" value="1"/>
</dbReference>
<dbReference type="FunFam" id="3.30.479.30:FF:000004">
    <property type="entry name" value="Putative membrane protease family, stomatin"/>
    <property type="match status" value="1"/>
</dbReference>
<dbReference type="Pfam" id="PF01145">
    <property type="entry name" value="Band_7"/>
    <property type="match status" value="1"/>
</dbReference>
<dbReference type="InterPro" id="IPR001107">
    <property type="entry name" value="Band_7"/>
</dbReference>
<evidence type="ECO:0000256" key="3">
    <source>
        <dbReference type="SAM" id="MobiDB-lite"/>
    </source>
</evidence>
<dbReference type="AlphaFoldDB" id="A0A0A1X2R7"/>
<dbReference type="PRINTS" id="PR00721">
    <property type="entry name" value="STOMATIN"/>
</dbReference>
<evidence type="ECO:0000256" key="4">
    <source>
        <dbReference type="SAM" id="Phobius"/>
    </source>
</evidence>
<proteinExistence type="inferred from homology"/>
<accession>A0A0A1X2R7</accession>
<feature type="domain" description="Band 7" evidence="5">
    <location>
        <begin position="44"/>
        <end position="203"/>
    </location>
</feature>
<name>A0A0A1X2R7_ZEUCU</name>